<dbReference type="RefSeq" id="WP_007255842.1">
    <property type="nucleotide sequence ID" value="NZ_CH724107.1"/>
</dbReference>
<gene>
    <name evidence="2" type="ORF">OG2516_11611</name>
</gene>
<evidence type="ECO:0000313" key="2">
    <source>
        <dbReference type="EMBL" id="EAR53108.1"/>
    </source>
</evidence>
<dbReference type="EMBL" id="AAOT01000001">
    <property type="protein sequence ID" value="EAR53108.1"/>
    <property type="molecule type" value="Genomic_DNA"/>
</dbReference>
<keyword evidence="3" id="KW-1185">Reference proteome</keyword>
<dbReference type="HOGENOM" id="CLU_3219340_0_0_5"/>
<dbReference type="Proteomes" id="UP000003635">
    <property type="component" value="Unassembled WGS sequence"/>
</dbReference>
<protein>
    <submittedName>
        <fullName evidence="2">Uncharacterized protein</fullName>
    </submittedName>
</protein>
<comment type="caution">
    <text evidence="2">The sequence shown here is derived from an EMBL/GenBank/DDBJ whole genome shotgun (WGS) entry which is preliminary data.</text>
</comment>
<dbReference type="AlphaFoldDB" id="Q2CJN1"/>
<accession>Q2CJN1</accession>
<evidence type="ECO:0000313" key="3">
    <source>
        <dbReference type="Proteomes" id="UP000003635"/>
    </source>
</evidence>
<feature type="region of interest" description="Disordered" evidence="1">
    <location>
        <begin position="1"/>
        <end position="29"/>
    </location>
</feature>
<dbReference type="STRING" id="314256.OG2516_11611"/>
<organism evidence="2 3">
    <name type="scientific">Oceanicola granulosus (strain ATCC BAA-861 / DSM 15982 / KCTC 12143 / HTCC2516)</name>
    <dbReference type="NCBI Taxonomy" id="314256"/>
    <lineage>
        <taxon>Bacteria</taxon>
        <taxon>Pseudomonadati</taxon>
        <taxon>Pseudomonadota</taxon>
        <taxon>Alphaproteobacteria</taxon>
        <taxon>Rhodobacterales</taxon>
        <taxon>Roseobacteraceae</taxon>
        <taxon>Oceanicola</taxon>
    </lineage>
</organism>
<reference evidence="2 3" key="1">
    <citation type="journal article" date="2010" name="J. Bacteriol.">
        <title>Genome sequences of Oceanicola granulosus HTCC2516(T) and Oceanicola batsensis HTCC2597(TDelta).</title>
        <authorList>
            <person name="Thrash J.C."/>
            <person name="Cho J.C."/>
            <person name="Vergin K.L."/>
            <person name="Giovannoni S.J."/>
        </authorList>
    </citation>
    <scope>NUCLEOTIDE SEQUENCE [LARGE SCALE GENOMIC DNA]</scope>
    <source>
        <strain evidence="3">ATCC BAA-861 / DSM 15982 / KCTC 12143 / HTCC2516</strain>
    </source>
</reference>
<name>Q2CJN1_OCEGH</name>
<proteinExistence type="predicted"/>
<feature type="compositionally biased region" description="Polar residues" evidence="1">
    <location>
        <begin position="1"/>
        <end position="14"/>
    </location>
</feature>
<sequence>MFNILNDTLHTASRQDPWPVHRRPARPSPQRRTWLRRALDLYRG</sequence>
<evidence type="ECO:0000256" key="1">
    <source>
        <dbReference type="SAM" id="MobiDB-lite"/>
    </source>
</evidence>